<name>A0A388TIY5_9BACT</name>
<dbReference type="Proteomes" id="UP000275925">
    <property type="component" value="Unassembled WGS sequence"/>
</dbReference>
<accession>A0A388TIY5</accession>
<proteinExistence type="predicted"/>
<organism evidence="1 2">
    <name type="scientific">Candidatus Termititenax persephonae</name>
    <dbReference type="NCBI Taxonomy" id="2218525"/>
    <lineage>
        <taxon>Bacteria</taxon>
        <taxon>Bacillati</taxon>
        <taxon>Candidatus Margulisiibacteriota</taxon>
        <taxon>Candidatus Termititenacia</taxon>
        <taxon>Candidatus Termititenacales</taxon>
        <taxon>Candidatus Termititenacaceae</taxon>
        <taxon>Candidatus Termititenax</taxon>
    </lineage>
</organism>
<reference evidence="1 2" key="1">
    <citation type="journal article" date="2019" name="ISME J.">
        <title>Genome analyses of uncultured TG2/ZB3 bacteria in 'Margulisbacteria' specifically attached to ectosymbiotic spirochetes of protists in the termite gut.</title>
        <authorList>
            <person name="Utami Y.D."/>
            <person name="Kuwahara H."/>
            <person name="Igai K."/>
            <person name="Murakami T."/>
            <person name="Sugaya K."/>
            <person name="Morikawa T."/>
            <person name="Nagura Y."/>
            <person name="Yuki M."/>
            <person name="Deevong P."/>
            <person name="Inoue T."/>
            <person name="Kihara K."/>
            <person name="Lo N."/>
            <person name="Yamada A."/>
            <person name="Ohkuma M."/>
            <person name="Hongoh Y."/>
        </authorList>
    </citation>
    <scope>NUCLEOTIDE SEQUENCE [LARGE SCALE GENOMIC DNA]</scope>
    <source>
        <strain evidence="1">NkOx7-02</strain>
    </source>
</reference>
<gene>
    <name evidence="1" type="ORF">NO2_1403</name>
</gene>
<protein>
    <submittedName>
        <fullName evidence="1">Uncharacterized protein</fullName>
    </submittedName>
</protein>
<dbReference type="EMBL" id="BGZO01000067">
    <property type="protein sequence ID" value="GBR76931.1"/>
    <property type="molecule type" value="Genomic_DNA"/>
</dbReference>
<dbReference type="AlphaFoldDB" id="A0A388TIY5"/>
<evidence type="ECO:0000313" key="1">
    <source>
        <dbReference type="EMBL" id="GBR76931.1"/>
    </source>
</evidence>
<evidence type="ECO:0000313" key="2">
    <source>
        <dbReference type="Proteomes" id="UP000275925"/>
    </source>
</evidence>
<sequence>MRGCLHGELRRRLQERLREYLLWQRVYRVLRRRLREWLPRHLREQRLCKRLLSKLQRRLRDNVR</sequence>
<keyword evidence="2" id="KW-1185">Reference proteome</keyword>
<comment type="caution">
    <text evidence="1">The sequence shown here is derived from an EMBL/GenBank/DDBJ whole genome shotgun (WGS) entry which is preliminary data.</text>
</comment>